<name>A0A643F8B3_IDEDE</name>
<feature type="non-terminal residue" evidence="3">
    <location>
        <position position="1"/>
    </location>
</feature>
<dbReference type="Gene3D" id="3.90.320.10">
    <property type="match status" value="1"/>
</dbReference>
<dbReference type="AlphaFoldDB" id="A0A643F8B3"/>
<sequence length="303" mass="33033">YAGQFDRRWGIGSFSALVRDLGGVPSLGVTQAPRPADDEPDADPAPGAMPRAAVAEGAPAWHRFERGALAGNFLHDQLEWLAQEGFARADDPMVAEALARRISRTGREAAAPDVVHWLQRLLRTPLPGLGAPLAELQRLLPEMEFWLPAEKLPVAELDALCQAHLLPGQPRPALTARELHGMLMGFADLVFEHDGRYWVLDYKSNQLGPDGRAYSPEALDAAMLHHRYDVQAALYLLALHRLLRARLGQAYRPEAQLGGALYLFLRGIDGPTRGTVHLPPPLALLDALDAWLGGPQGVEATTC</sequence>
<comment type="caution">
    <text evidence="3">The sequence shown here is derived from an EMBL/GenBank/DDBJ whole genome shotgun (WGS) entry which is preliminary data.</text>
</comment>
<evidence type="ECO:0000256" key="1">
    <source>
        <dbReference type="SAM" id="MobiDB-lite"/>
    </source>
</evidence>
<dbReference type="InterPro" id="IPR011335">
    <property type="entry name" value="Restrct_endonuc-II-like"/>
</dbReference>
<evidence type="ECO:0000313" key="3">
    <source>
        <dbReference type="EMBL" id="KAB0577462.1"/>
    </source>
</evidence>
<organism evidence="3 4">
    <name type="scientific">Ideonella dechloratans</name>
    <dbReference type="NCBI Taxonomy" id="36863"/>
    <lineage>
        <taxon>Bacteria</taxon>
        <taxon>Pseudomonadati</taxon>
        <taxon>Pseudomonadota</taxon>
        <taxon>Betaproteobacteria</taxon>
        <taxon>Burkholderiales</taxon>
        <taxon>Sphaerotilaceae</taxon>
        <taxon>Ideonella</taxon>
    </lineage>
</organism>
<evidence type="ECO:0000259" key="2">
    <source>
        <dbReference type="Pfam" id="PF12705"/>
    </source>
</evidence>
<protein>
    <submittedName>
        <fullName evidence="3">Exodeoxyribonuclease V subunit beta</fullName>
    </submittedName>
</protein>
<dbReference type="Proteomes" id="UP000430120">
    <property type="component" value="Unassembled WGS sequence"/>
</dbReference>
<dbReference type="InterPro" id="IPR011604">
    <property type="entry name" value="PDDEXK-like_dom_sf"/>
</dbReference>
<proteinExistence type="predicted"/>
<dbReference type="CDD" id="cd22352">
    <property type="entry name" value="RecB_C-like"/>
    <property type="match status" value="1"/>
</dbReference>
<reference evidence="3 4" key="1">
    <citation type="submission" date="2019-09" db="EMBL/GenBank/DDBJ databases">
        <title>Draft genome sequences of 48 bacterial type strains from the CCUG.</title>
        <authorList>
            <person name="Tunovic T."/>
            <person name="Pineiro-Iglesias B."/>
            <person name="Unosson C."/>
            <person name="Inganas E."/>
            <person name="Ohlen M."/>
            <person name="Cardew S."/>
            <person name="Jensie-Markopoulos S."/>
            <person name="Salva-Serra F."/>
            <person name="Jaen-Luchoro D."/>
            <person name="Karlsson R."/>
            <person name="Svensson-Stadler L."/>
            <person name="Chun J."/>
            <person name="Moore E."/>
        </authorList>
    </citation>
    <scope>NUCLEOTIDE SEQUENCE [LARGE SCALE GENOMIC DNA]</scope>
    <source>
        <strain evidence="3 4">CCUG 30977</strain>
    </source>
</reference>
<feature type="region of interest" description="Disordered" evidence="1">
    <location>
        <begin position="28"/>
        <end position="52"/>
    </location>
</feature>
<accession>A0A643F8B3</accession>
<dbReference type="Pfam" id="PF12705">
    <property type="entry name" value="PDDEXK_1"/>
    <property type="match status" value="1"/>
</dbReference>
<dbReference type="RefSeq" id="WP_211373033.1">
    <property type="nucleotide sequence ID" value="NZ_VZPB01000047.1"/>
</dbReference>
<evidence type="ECO:0000313" key="4">
    <source>
        <dbReference type="Proteomes" id="UP000430120"/>
    </source>
</evidence>
<gene>
    <name evidence="3" type="ORF">F7Q92_16570</name>
</gene>
<keyword evidence="4" id="KW-1185">Reference proteome</keyword>
<feature type="domain" description="PD-(D/E)XK endonuclease-like" evidence="2">
    <location>
        <begin position="62"/>
        <end position="266"/>
    </location>
</feature>
<dbReference type="InterPro" id="IPR038726">
    <property type="entry name" value="PDDEXK_AddAB-type"/>
</dbReference>
<dbReference type="EMBL" id="VZPB01000047">
    <property type="protein sequence ID" value="KAB0577462.1"/>
    <property type="molecule type" value="Genomic_DNA"/>
</dbReference>
<dbReference type="SUPFAM" id="SSF52980">
    <property type="entry name" value="Restriction endonuclease-like"/>
    <property type="match status" value="1"/>
</dbReference>